<evidence type="ECO:0000313" key="1">
    <source>
        <dbReference type="EMBL" id="CAD8055341.1"/>
    </source>
</evidence>
<dbReference type="Proteomes" id="UP000692954">
    <property type="component" value="Unassembled WGS sequence"/>
</dbReference>
<gene>
    <name evidence="1" type="ORF">PSON_ATCC_30995.1.T0090194</name>
</gene>
<sequence>MIVVKELELKMEMIQRSIEMKLNFINKMNQIIISKECEFLLDRELLVDYINNLIFYISK</sequence>
<dbReference type="EMBL" id="CAJJDN010000009">
    <property type="protein sequence ID" value="CAD8055341.1"/>
    <property type="molecule type" value="Genomic_DNA"/>
</dbReference>
<comment type="caution">
    <text evidence="1">The sequence shown here is derived from an EMBL/GenBank/DDBJ whole genome shotgun (WGS) entry which is preliminary data.</text>
</comment>
<reference evidence="1" key="1">
    <citation type="submission" date="2021-01" db="EMBL/GenBank/DDBJ databases">
        <authorList>
            <consortium name="Genoscope - CEA"/>
            <person name="William W."/>
        </authorList>
    </citation>
    <scope>NUCLEOTIDE SEQUENCE</scope>
</reference>
<evidence type="ECO:0000313" key="2">
    <source>
        <dbReference type="Proteomes" id="UP000692954"/>
    </source>
</evidence>
<name>A0A8S1KLM7_9CILI</name>
<protein>
    <submittedName>
        <fullName evidence="1">Uncharacterized protein</fullName>
    </submittedName>
</protein>
<keyword evidence="2" id="KW-1185">Reference proteome</keyword>
<accession>A0A8S1KLM7</accession>
<dbReference type="AlphaFoldDB" id="A0A8S1KLM7"/>
<organism evidence="1 2">
    <name type="scientific">Paramecium sonneborni</name>
    <dbReference type="NCBI Taxonomy" id="65129"/>
    <lineage>
        <taxon>Eukaryota</taxon>
        <taxon>Sar</taxon>
        <taxon>Alveolata</taxon>
        <taxon>Ciliophora</taxon>
        <taxon>Intramacronucleata</taxon>
        <taxon>Oligohymenophorea</taxon>
        <taxon>Peniculida</taxon>
        <taxon>Parameciidae</taxon>
        <taxon>Paramecium</taxon>
    </lineage>
</organism>
<proteinExistence type="predicted"/>